<keyword evidence="2" id="KW-1185">Reference proteome</keyword>
<dbReference type="AlphaFoldDB" id="A0A172TZP2"/>
<gene>
    <name evidence="1" type="ORF">SY85_18955</name>
</gene>
<reference evidence="1 2" key="2">
    <citation type="journal article" date="2016" name="Int. J. Syst. Evol. Microbiol.">
        <title>Flavisolibacter tropicus sp. nov., isolated from tropical soil.</title>
        <authorList>
            <person name="Lee J.J."/>
            <person name="Kang M.S."/>
            <person name="Kim G.S."/>
            <person name="Lee C.S."/>
            <person name="Lim S."/>
            <person name="Lee J."/>
            <person name="Roh S.H."/>
            <person name="Kang H."/>
            <person name="Ha J.M."/>
            <person name="Bae S."/>
            <person name="Jung H.Y."/>
            <person name="Kim M.K."/>
        </authorList>
    </citation>
    <scope>NUCLEOTIDE SEQUENCE [LARGE SCALE GENOMIC DNA]</scope>
    <source>
        <strain evidence="1 2">LCS9</strain>
    </source>
</reference>
<evidence type="ECO:0000313" key="2">
    <source>
        <dbReference type="Proteomes" id="UP000077177"/>
    </source>
</evidence>
<evidence type="ECO:0008006" key="3">
    <source>
        <dbReference type="Google" id="ProtNLM"/>
    </source>
</evidence>
<accession>A0A172TZP2</accession>
<dbReference type="OrthoDB" id="893626at2"/>
<dbReference type="KEGG" id="fla:SY85_18955"/>
<protein>
    <recommendedName>
        <fullName evidence="3">Co-chaperone DjlA N-terminal domain-containing protein</fullName>
    </recommendedName>
</protein>
<dbReference type="Proteomes" id="UP000077177">
    <property type="component" value="Chromosome"/>
</dbReference>
<dbReference type="EMBL" id="CP011390">
    <property type="protein sequence ID" value="ANE52253.1"/>
    <property type="molecule type" value="Genomic_DNA"/>
</dbReference>
<reference evidence="2" key="1">
    <citation type="submission" date="2015-01" db="EMBL/GenBank/DDBJ databases">
        <title>Flavisolibacter sp./LCS9/ whole genome sequencing.</title>
        <authorList>
            <person name="Kim M.K."/>
            <person name="Srinivasan S."/>
            <person name="Lee J.-J."/>
        </authorList>
    </citation>
    <scope>NUCLEOTIDE SEQUENCE [LARGE SCALE GENOMIC DNA]</scope>
    <source>
        <strain evidence="2">LCS9</strain>
    </source>
</reference>
<sequence>MNTQIEATPCLALQEGIVGCIVGAIYSNGHPVAEDYDRMLDALAGRELFLETDILKLIKSQAGLRYILDEDDFLKSCCEKITEEWKRAVFTMVCHLLIDGGFSIASVSYLKALKKQLNLANVKDIVEVLKELHKDRITELLFSV</sequence>
<organism evidence="1 2">
    <name type="scientific">Flavisolibacter tropicus</name>
    <dbReference type="NCBI Taxonomy" id="1492898"/>
    <lineage>
        <taxon>Bacteria</taxon>
        <taxon>Pseudomonadati</taxon>
        <taxon>Bacteroidota</taxon>
        <taxon>Chitinophagia</taxon>
        <taxon>Chitinophagales</taxon>
        <taxon>Chitinophagaceae</taxon>
        <taxon>Flavisolibacter</taxon>
    </lineage>
</organism>
<dbReference type="STRING" id="1492898.SY85_18955"/>
<evidence type="ECO:0000313" key="1">
    <source>
        <dbReference type="EMBL" id="ANE52253.1"/>
    </source>
</evidence>
<name>A0A172TZP2_9BACT</name>
<proteinExistence type="predicted"/>
<dbReference type="RefSeq" id="WP_066406530.1">
    <property type="nucleotide sequence ID" value="NZ_CP011390.1"/>
</dbReference>